<feature type="region of interest" description="Disordered" evidence="1">
    <location>
        <begin position="32"/>
        <end position="88"/>
    </location>
</feature>
<gene>
    <name evidence="3" type="primary">ORF220893</name>
</gene>
<dbReference type="AlphaFoldDB" id="A0A0B7C243"/>
<protein>
    <recommendedName>
        <fullName evidence="2">PH domain-containing protein</fullName>
    </recommendedName>
</protein>
<evidence type="ECO:0000259" key="2">
    <source>
        <dbReference type="PROSITE" id="PS50003"/>
    </source>
</evidence>
<feature type="domain" description="PH" evidence="2">
    <location>
        <begin position="1"/>
        <end position="26"/>
    </location>
</feature>
<evidence type="ECO:0000256" key="1">
    <source>
        <dbReference type="SAM" id="MobiDB-lite"/>
    </source>
</evidence>
<name>A0A0B7C243_9EUPU</name>
<reference evidence="3" key="1">
    <citation type="submission" date="2014-12" db="EMBL/GenBank/DDBJ databases">
        <title>Insight into the proteome of Arion vulgaris.</title>
        <authorList>
            <person name="Aradska J."/>
            <person name="Bulat T."/>
            <person name="Smidak R."/>
            <person name="Sarate P."/>
            <person name="Gangsoo J."/>
            <person name="Sialana F."/>
            <person name="Bilban M."/>
            <person name="Lubec G."/>
        </authorList>
    </citation>
    <scope>NUCLEOTIDE SEQUENCE</scope>
    <source>
        <tissue evidence="3">Skin</tissue>
    </source>
</reference>
<feature type="compositionally biased region" description="Low complexity" evidence="1">
    <location>
        <begin position="48"/>
        <end position="59"/>
    </location>
</feature>
<accession>A0A0B7C243</accession>
<feature type="non-terminal residue" evidence="3">
    <location>
        <position position="1"/>
    </location>
</feature>
<evidence type="ECO:0000313" key="3">
    <source>
        <dbReference type="EMBL" id="CEK99283.1"/>
    </source>
</evidence>
<dbReference type="EMBL" id="HACG01052412">
    <property type="protein sequence ID" value="CEK99283.1"/>
    <property type="molecule type" value="Transcribed_RNA"/>
</dbReference>
<sequence>VEKITLQARSGSARQAWVKDIREALLKLGVSQPDVIPETITEQQVQDESTPAESTSESPLHSTPVSTEEPFDVLSGEQDAMSSVEDVQ</sequence>
<dbReference type="PROSITE" id="PS50003">
    <property type="entry name" value="PH_DOMAIN"/>
    <property type="match status" value="1"/>
</dbReference>
<organism evidence="3">
    <name type="scientific">Arion vulgaris</name>
    <dbReference type="NCBI Taxonomy" id="1028688"/>
    <lineage>
        <taxon>Eukaryota</taxon>
        <taxon>Metazoa</taxon>
        <taxon>Spiralia</taxon>
        <taxon>Lophotrochozoa</taxon>
        <taxon>Mollusca</taxon>
        <taxon>Gastropoda</taxon>
        <taxon>Heterobranchia</taxon>
        <taxon>Euthyneura</taxon>
        <taxon>Panpulmonata</taxon>
        <taxon>Eupulmonata</taxon>
        <taxon>Stylommatophora</taxon>
        <taxon>Helicina</taxon>
        <taxon>Arionoidea</taxon>
        <taxon>Arionidae</taxon>
        <taxon>Arion</taxon>
    </lineage>
</organism>
<dbReference type="InterPro" id="IPR001849">
    <property type="entry name" value="PH_domain"/>
</dbReference>
<proteinExistence type="predicted"/>
<feature type="non-terminal residue" evidence="3">
    <location>
        <position position="88"/>
    </location>
</feature>